<dbReference type="PANTHER" id="PTHR30329">
    <property type="entry name" value="STATOR ELEMENT OF FLAGELLAR MOTOR COMPLEX"/>
    <property type="match status" value="1"/>
</dbReference>
<comment type="subcellular location">
    <subcellularLocation>
        <location evidence="1">Cell outer membrane</location>
    </subcellularLocation>
</comment>
<evidence type="ECO:0000313" key="4">
    <source>
        <dbReference type="EMBL" id="QEP35276.1"/>
    </source>
</evidence>
<accession>A0A5C2HDN7</accession>
<dbReference type="OrthoDB" id="9814637at2"/>
<dbReference type="PRINTS" id="PR01021">
    <property type="entry name" value="OMPADOMAIN"/>
</dbReference>
<reference evidence="4" key="1">
    <citation type="submission" date="2019-09" db="EMBL/GenBank/DDBJ databases">
        <title>Complete genome sequencing of four Arcobacter species reveals a diverse suite of mobile elements.</title>
        <authorList>
            <person name="Miller W.G."/>
            <person name="Yee E."/>
            <person name="Bono J.L."/>
        </authorList>
    </citation>
    <scope>NUCLEOTIDE SEQUENCE [LARGE SCALE GENOMIC DNA]</scope>
    <source>
        <strain evidence="4">LMG 26638</strain>
    </source>
</reference>
<dbReference type="InterPro" id="IPR050330">
    <property type="entry name" value="Bact_OuterMem_StrucFunc"/>
</dbReference>
<organism evidence="4 5">
    <name type="scientific">Malaciobacter pacificus</name>
    <dbReference type="NCBI Taxonomy" id="1080223"/>
    <lineage>
        <taxon>Bacteria</taxon>
        <taxon>Pseudomonadati</taxon>
        <taxon>Campylobacterota</taxon>
        <taxon>Epsilonproteobacteria</taxon>
        <taxon>Campylobacterales</taxon>
        <taxon>Arcobacteraceae</taxon>
        <taxon>Malaciobacter</taxon>
    </lineage>
</organism>
<dbReference type="InterPro" id="IPR002035">
    <property type="entry name" value="VWF_A"/>
</dbReference>
<dbReference type="SUPFAM" id="SSF103088">
    <property type="entry name" value="OmpA-like"/>
    <property type="match status" value="1"/>
</dbReference>
<dbReference type="RefSeq" id="WP_130234173.1">
    <property type="nucleotide sequence ID" value="NZ_BMEF01000022.1"/>
</dbReference>
<dbReference type="GO" id="GO:0009279">
    <property type="term" value="C:cell outer membrane"/>
    <property type="evidence" value="ECO:0007669"/>
    <property type="project" value="UniProtKB-SubCell"/>
</dbReference>
<dbReference type="PROSITE" id="PS50234">
    <property type="entry name" value="VWFA"/>
    <property type="match status" value="1"/>
</dbReference>
<dbReference type="SUPFAM" id="SSF53300">
    <property type="entry name" value="vWA-like"/>
    <property type="match status" value="1"/>
</dbReference>
<dbReference type="InterPro" id="IPR006664">
    <property type="entry name" value="OMP_bac"/>
</dbReference>
<protein>
    <submittedName>
        <fullName evidence="4">von Willebrand factor type A (VWA) domain-containing protein (OmpA domain)</fullName>
    </submittedName>
</protein>
<evidence type="ECO:0000256" key="3">
    <source>
        <dbReference type="ARBA" id="ARBA00023237"/>
    </source>
</evidence>
<dbReference type="Pfam" id="PF00092">
    <property type="entry name" value="VWA"/>
    <property type="match status" value="1"/>
</dbReference>
<dbReference type="KEGG" id="apai:APAC_2215"/>
<dbReference type="InterPro" id="IPR006665">
    <property type="entry name" value="OmpA-like"/>
</dbReference>
<dbReference type="PROSITE" id="PS01068">
    <property type="entry name" value="OMPA_1"/>
    <property type="match status" value="1"/>
</dbReference>
<dbReference type="Gene3D" id="3.30.1330.60">
    <property type="entry name" value="OmpA-like domain"/>
    <property type="match status" value="1"/>
</dbReference>
<evidence type="ECO:0000256" key="2">
    <source>
        <dbReference type="ARBA" id="ARBA00023136"/>
    </source>
</evidence>
<dbReference type="PANTHER" id="PTHR30329:SF21">
    <property type="entry name" value="LIPOPROTEIN YIAD-RELATED"/>
    <property type="match status" value="1"/>
</dbReference>
<dbReference type="PROSITE" id="PS51257">
    <property type="entry name" value="PROKAR_LIPOPROTEIN"/>
    <property type="match status" value="1"/>
</dbReference>
<dbReference type="CDD" id="cd07185">
    <property type="entry name" value="OmpA_C-like"/>
    <property type="match status" value="1"/>
</dbReference>
<evidence type="ECO:0000256" key="1">
    <source>
        <dbReference type="ARBA" id="ARBA00004442"/>
    </source>
</evidence>
<dbReference type="InterPro" id="IPR036737">
    <property type="entry name" value="OmpA-like_sf"/>
</dbReference>
<name>A0A5C2HDN7_9BACT</name>
<dbReference type="Proteomes" id="UP000322726">
    <property type="component" value="Chromosome"/>
</dbReference>
<dbReference type="PROSITE" id="PS51123">
    <property type="entry name" value="OMPA_2"/>
    <property type="match status" value="1"/>
</dbReference>
<evidence type="ECO:0000313" key="5">
    <source>
        <dbReference type="Proteomes" id="UP000322726"/>
    </source>
</evidence>
<sequence>MKKISFLLSILAIFVFTGCVNVNMNELQKLNPFKDFNKKYTSDKDVFLMILDGSGSMNGKDDYGLVKIEAAKDIIKDISLKLDPTKTNAGLVNFSNGCYSTKLLVEPSNNNFNNIITAANNIIPNGNTPLAASIRKTGQMMSNIDKNINIVIISDGEETCGGNPVYEAQRLKQIFGDRINIFVIGYSVDSKIEYQLKQLVLGKGVYFKAEDGSKLNEVLDKITDELNIKDSSWTSGVYNFKINFDSGSSKVKSQYQEPIKKLANYLKNNNYGVEIQGHTDSEGKEKYNKNLSEKRAQSVRKELLKHGVNENRIYAIGYGELAPIASNSTRNGKFQNRRVEAHIIKSGGLNVDLINNANFSKPVNVKYADKNSFVGYYKMTDNKRTYDQYHLYIKLYANNTAYAAEFFGSGKVDRDEKIVWKYNNSTQKIFMDWKNGGEIDAYIKGNTNNFNATTTWSNGKQSITNFSRISKEEMNCMDRKGKYVNNQCIY</sequence>
<dbReference type="Pfam" id="PF00691">
    <property type="entry name" value="OmpA"/>
    <property type="match status" value="1"/>
</dbReference>
<dbReference type="InterPro" id="IPR036465">
    <property type="entry name" value="vWFA_dom_sf"/>
</dbReference>
<dbReference type="SMART" id="SM00327">
    <property type="entry name" value="VWA"/>
    <property type="match status" value="1"/>
</dbReference>
<dbReference type="AlphaFoldDB" id="A0A5C2HDN7"/>
<keyword evidence="3" id="KW-0998">Cell outer membrane</keyword>
<dbReference type="Gene3D" id="3.40.50.410">
    <property type="entry name" value="von Willebrand factor, type A domain"/>
    <property type="match status" value="1"/>
</dbReference>
<dbReference type="InterPro" id="IPR006690">
    <property type="entry name" value="OMPA-like_CS"/>
</dbReference>
<dbReference type="EMBL" id="CP035928">
    <property type="protein sequence ID" value="QEP35276.1"/>
    <property type="molecule type" value="Genomic_DNA"/>
</dbReference>
<gene>
    <name evidence="4" type="ORF">APAC_2215</name>
</gene>
<proteinExistence type="predicted"/>
<keyword evidence="2" id="KW-0472">Membrane</keyword>
<keyword evidence="5" id="KW-1185">Reference proteome</keyword>
<reference evidence="4" key="2">
    <citation type="submission" date="2019-09" db="EMBL/GenBank/DDBJ databases">
        <title>Taxonomic note: a critical rebuttal of the proposed division of the genus Arcobacter into six genera, emended descriptions of Arcobacter anaerophilus and the genus Arcobacter, and an assessment of genus-level boundaries for Epsilonproteobacteria using in silico genomic comparator tools.</title>
        <authorList>
            <person name="On S.L.W."/>
            <person name="Miller W.G."/>
            <person name="Biggs P."/>
            <person name="Cornelius A."/>
            <person name="Vandamme P."/>
        </authorList>
    </citation>
    <scope>NUCLEOTIDE SEQUENCE [LARGE SCALE GENOMIC DNA]</scope>
    <source>
        <strain evidence="4">LMG 26638</strain>
    </source>
</reference>